<evidence type="ECO:0000259" key="2">
    <source>
        <dbReference type="Pfam" id="PF03050"/>
    </source>
</evidence>
<dbReference type="InterPro" id="IPR004291">
    <property type="entry name" value="Transposase_IS66_central"/>
</dbReference>
<dbReference type="Pfam" id="PF13007">
    <property type="entry name" value="LZ_Tnp_IS66"/>
    <property type="match status" value="1"/>
</dbReference>
<dbReference type="Pfam" id="PF13817">
    <property type="entry name" value="DDE_Tnp_IS66_C"/>
    <property type="match status" value="1"/>
</dbReference>
<protein>
    <submittedName>
        <fullName evidence="5">IS66 family transposase</fullName>
    </submittedName>
</protein>
<dbReference type="InterPro" id="IPR024463">
    <property type="entry name" value="Transposase_TnpC_homeodom"/>
</dbReference>
<dbReference type="AlphaFoldDB" id="A0A7V2WW65"/>
<evidence type="ECO:0000259" key="3">
    <source>
        <dbReference type="Pfam" id="PF13007"/>
    </source>
</evidence>
<dbReference type="InterPro" id="IPR039552">
    <property type="entry name" value="IS66_C"/>
</dbReference>
<evidence type="ECO:0000313" key="5">
    <source>
        <dbReference type="EMBL" id="HFC93367.1"/>
    </source>
</evidence>
<dbReference type="PANTHER" id="PTHR33678:SF1">
    <property type="entry name" value="BLL1576 PROTEIN"/>
    <property type="match status" value="1"/>
</dbReference>
<feature type="domain" description="Transposase IS66 central" evidence="2">
    <location>
        <begin position="157"/>
        <end position="446"/>
    </location>
</feature>
<dbReference type="PANTHER" id="PTHR33678">
    <property type="entry name" value="BLL1576 PROTEIN"/>
    <property type="match status" value="1"/>
</dbReference>
<dbReference type="InterPro" id="IPR052344">
    <property type="entry name" value="Transposase-related"/>
</dbReference>
<feature type="region of interest" description="Disordered" evidence="1">
    <location>
        <begin position="37"/>
        <end position="87"/>
    </location>
</feature>
<organism evidence="5">
    <name type="scientific">Leucothrix mucor</name>
    <dbReference type="NCBI Taxonomy" id="45248"/>
    <lineage>
        <taxon>Bacteria</taxon>
        <taxon>Pseudomonadati</taxon>
        <taxon>Pseudomonadota</taxon>
        <taxon>Gammaproteobacteria</taxon>
        <taxon>Thiotrichales</taxon>
        <taxon>Thiotrichaceae</taxon>
        <taxon>Leucothrix</taxon>
    </lineage>
</organism>
<accession>A0A7V2WW65</accession>
<reference evidence="5" key="1">
    <citation type="journal article" date="2020" name="mSystems">
        <title>Genome- and Community-Level Interaction Insights into Carbon Utilization and Element Cycling Functions of Hydrothermarchaeota in Hydrothermal Sediment.</title>
        <authorList>
            <person name="Zhou Z."/>
            <person name="Liu Y."/>
            <person name="Xu W."/>
            <person name="Pan J."/>
            <person name="Luo Z.H."/>
            <person name="Li M."/>
        </authorList>
    </citation>
    <scope>NUCLEOTIDE SEQUENCE [LARGE SCALE GENOMIC DNA]</scope>
    <source>
        <strain evidence="5">HyVt-493</strain>
    </source>
</reference>
<evidence type="ECO:0000256" key="1">
    <source>
        <dbReference type="SAM" id="MobiDB-lite"/>
    </source>
</evidence>
<feature type="domain" description="Transposase TnpC homeodomain" evidence="3">
    <location>
        <begin position="18"/>
        <end position="91"/>
    </location>
</feature>
<feature type="domain" description="Transposase IS66 C-terminal" evidence="4">
    <location>
        <begin position="453"/>
        <end position="490"/>
    </location>
</feature>
<name>A0A7V2WW65_LEUMU</name>
<proteinExistence type="predicted"/>
<comment type="caution">
    <text evidence="5">The sequence shown here is derived from an EMBL/GenBank/DDBJ whole genome shotgun (WGS) entry which is preliminary data.</text>
</comment>
<dbReference type="Pfam" id="PF03050">
    <property type="entry name" value="DDE_Tnp_IS66"/>
    <property type="match status" value="1"/>
</dbReference>
<sequence>MLFEEKKVLEQKLNAILHELNQLKKLIFGSKSERFVPASSPPEQLELFSTQQSGSSSAKEEEKEIITYQRNKKKKHPGRTPLPDNIPTEDVIIEPEEDTTDMQLIGEEITETIDYTPGKLIKRRYIRKKYVRSTKQQEQGSSAVVIAPAPPRPLPKALAEAGLLAHLFISKYIDHLPFYRQIQIFKRQYGWTLHKSTINGWFAACCTLLKPLYDAHIRAVMQSDYLQADESHIKVQDSNKSARLNGGKGKTHQGYMWVYRNPLNGLVLFDYRKGRDMQSPKECLANFKGTLQCDGYNVYKSIANKQPDIHLVSCLAHIRRKFYDALNHHPDLAKYALKEIKKLYSIERQCREENLSVQHIAQRRKDKSAPIFNALLEWVETQHSTNLSKGPIGQALYYAKNELPLLSAYLEDGRIEIDNNLIENTIRPLALGRKNYLFAGSHQAAQRAAMMYSFFASCKTMDINPFYWLKDVLQTIGDTPVNQVAKLLPHNWGKKM</sequence>
<evidence type="ECO:0000259" key="4">
    <source>
        <dbReference type="Pfam" id="PF13817"/>
    </source>
</evidence>
<gene>
    <name evidence="5" type="ORF">ENJ51_11215</name>
</gene>
<dbReference type="Proteomes" id="UP000885750">
    <property type="component" value="Unassembled WGS sequence"/>
</dbReference>
<dbReference type="EMBL" id="DRMS01000420">
    <property type="protein sequence ID" value="HFC93367.1"/>
    <property type="molecule type" value="Genomic_DNA"/>
</dbReference>
<dbReference type="NCBIfam" id="NF033517">
    <property type="entry name" value="transpos_IS66"/>
    <property type="match status" value="1"/>
</dbReference>